<name>A0A3A4NVT1_ABYX5</name>
<dbReference type="GO" id="GO:0016757">
    <property type="term" value="F:glycosyltransferase activity"/>
    <property type="evidence" value="ECO:0007669"/>
    <property type="project" value="UniProtKB-ARBA"/>
</dbReference>
<feature type="domain" description="Glycosyltransferase subfamily 4-like N-terminal" evidence="2">
    <location>
        <begin position="15"/>
        <end position="166"/>
    </location>
</feature>
<evidence type="ECO:0000259" key="2">
    <source>
        <dbReference type="Pfam" id="PF13439"/>
    </source>
</evidence>
<dbReference type="EMBL" id="QZKU01000033">
    <property type="protein sequence ID" value="RJP24563.1"/>
    <property type="molecule type" value="Genomic_DNA"/>
</dbReference>
<dbReference type="PANTHER" id="PTHR12526">
    <property type="entry name" value="GLYCOSYLTRANSFERASE"/>
    <property type="match status" value="1"/>
</dbReference>
<dbReference type="Pfam" id="PF00534">
    <property type="entry name" value="Glycos_transf_1"/>
    <property type="match status" value="1"/>
</dbReference>
<dbReference type="CDD" id="cd03801">
    <property type="entry name" value="GT4_PimA-like"/>
    <property type="match status" value="1"/>
</dbReference>
<dbReference type="PANTHER" id="PTHR12526:SF636">
    <property type="entry name" value="BLL3647 PROTEIN"/>
    <property type="match status" value="1"/>
</dbReference>
<organism evidence="3 4">
    <name type="scientific">Abyssobacteria bacterium (strain SURF_5)</name>
    <dbReference type="NCBI Taxonomy" id="2093360"/>
    <lineage>
        <taxon>Bacteria</taxon>
        <taxon>Pseudomonadati</taxon>
        <taxon>Candidatus Hydrogenedentota</taxon>
        <taxon>Candidatus Abyssobacteria</taxon>
    </lineage>
</organism>
<dbReference type="Proteomes" id="UP000265882">
    <property type="component" value="Unassembled WGS sequence"/>
</dbReference>
<evidence type="ECO:0000259" key="1">
    <source>
        <dbReference type="Pfam" id="PF00534"/>
    </source>
</evidence>
<dbReference type="InterPro" id="IPR028098">
    <property type="entry name" value="Glyco_trans_4-like_N"/>
</dbReference>
<evidence type="ECO:0000313" key="3">
    <source>
        <dbReference type="EMBL" id="RJP24563.1"/>
    </source>
</evidence>
<dbReference type="AlphaFoldDB" id="A0A3A4NVT1"/>
<sequence length="369" mass="40431">MTASSLHINDQATWRGGEQQVSYLLKGLKERGERAELIAQPESVLGRLAREAKITVHPIRMRGELDIVAARQIARLIRSKGFDVVHMHTAHAHTLGCLASAFNPRPLCIVSRRVDFPINQKPLGIPALKYRWRVDHYIAISKAVKQVLVNGGVRSKKISIVHSGVAPRTPFRSREEVRQTLGLADDAPLVGNIGALVDHKGHRYLIEAIPLVLKKVPAAKFVIIGDGELRESLEALSSRLGIDDAIMFLGFQADPISYLAAIDLFVAPSHMEGLNTSIIDAMMLARPIVATQAGGIPELVENERTGLLVPPKNPGALADAIVRLLGNPEKAAELARAAREKAMEHFTADRMVEGTLAVYSRLLEEKWKS</sequence>
<feature type="domain" description="Glycosyl transferase family 1" evidence="1">
    <location>
        <begin position="174"/>
        <end position="340"/>
    </location>
</feature>
<dbReference type="Pfam" id="PF13439">
    <property type="entry name" value="Glyco_transf_4"/>
    <property type="match status" value="1"/>
</dbReference>
<protein>
    <submittedName>
        <fullName evidence="3">Glycosyltransferase family 1 protein</fullName>
    </submittedName>
</protein>
<keyword evidence="3" id="KW-0808">Transferase</keyword>
<proteinExistence type="predicted"/>
<reference evidence="3 4" key="1">
    <citation type="journal article" date="2017" name="ISME J.">
        <title>Energy and carbon metabolisms in a deep terrestrial subsurface fluid microbial community.</title>
        <authorList>
            <person name="Momper L."/>
            <person name="Jungbluth S.P."/>
            <person name="Lee M.D."/>
            <person name="Amend J.P."/>
        </authorList>
    </citation>
    <scope>NUCLEOTIDE SEQUENCE [LARGE SCALE GENOMIC DNA]</scope>
    <source>
        <strain evidence="3">SURF_5</strain>
    </source>
</reference>
<gene>
    <name evidence="3" type="ORF">C4520_03820</name>
</gene>
<dbReference type="Gene3D" id="3.40.50.2000">
    <property type="entry name" value="Glycogen Phosphorylase B"/>
    <property type="match status" value="2"/>
</dbReference>
<accession>A0A3A4NVT1</accession>
<dbReference type="InterPro" id="IPR001296">
    <property type="entry name" value="Glyco_trans_1"/>
</dbReference>
<comment type="caution">
    <text evidence="3">The sequence shown here is derived from an EMBL/GenBank/DDBJ whole genome shotgun (WGS) entry which is preliminary data.</text>
</comment>
<evidence type="ECO:0000313" key="4">
    <source>
        <dbReference type="Proteomes" id="UP000265882"/>
    </source>
</evidence>
<dbReference type="SUPFAM" id="SSF53756">
    <property type="entry name" value="UDP-Glycosyltransferase/glycogen phosphorylase"/>
    <property type="match status" value="1"/>
</dbReference>